<dbReference type="EC" id="1.3.1.74" evidence="3"/>
<reference evidence="3 4" key="1">
    <citation type="journal article" date="2016" name="BMC Genomics">
        <title>Genomic analysis of the nitrate-respiring Sphingopyxis granuli (formerly Sphingomonas macrogoltabida) strain TFA.</title>
        <authorList>
            <person name="Garcia-Romero I."/>
            <person name="Perez-Pulido A.J."/>
            <person name="Gonzalez-Flores Y.E."/>
            <person name="Reyes-Ramirez F."/>
            <person name="Santero E."/>
            <person name="Floriano B."/>
        </authorList>
    </citation>
    <scope>NUCLEOTIDE SEQUENCE [LARGE SCALE GENOMIC DNA]</scope>
    <source>
        <strain evidence="3 4">TFA</strain>
    </source>
</reference>
<dbReference type="InterPro" id="IPR011032">
    <property type="entry name" value="GroES-like_sf"/>
</dbReference>
<dbReference type="KEGG" id="sgi:SGRAN_2294"/>
<evidence type="ECO:0000259" key="2">
    <source>
        <dbReference type="SMART" id="SM00829"/>
    </source>
</evidence>
<protein>
    <submittedName>
        <fullName evidence="3">NADP-dependent oxidoreductase</fullName>
        <ecNumber evidence="3">1.3.1.74</ecNumber>
    </submittedName>
</protein>
<dbReference type="SUPFAM" id="SSF50129">
    <property type="entry name" value="GroES-like"/>
    <property type="match status" value="1"/>
</dbReference>
<organism evidence="3 4">
    <name type="scientific">Sphingopyxis granuli</name>
    <dbReference type="NCBI Taxonomy" id="267128"/>
    <lineage>
        <taxon>Bacteria</taxon>
        <taxon>Pseudomonadati</taxon>
        <taxon>Pseudomonadota</taxon>
        <taxon>Alphaproteobacteria</taxon>
        <taxon>Sphingomonadales</taxon>
        <taxon>Sphingomonadaceae</taxon>
        <taxon>Sphingopyxis</taxon>
    </lineage>
</organism>
<dbReference type="Gene3D" id="3.40.50.720">
    <property type="entry name" value="NAD(P)-binding Rossmann-like Domain"/>
    <property type="match status" value="1"/>
</dbReference>
<dbReference type="PANTHER" id="PTHR43205:SF7">
    <property type="entry name" value="PROSTAGLANDIN REDUCTASE 1"/>
    <property type="match status" value="1"/>
</dbReference>
<dbReference type="RefSeq" id="WP_082737217.1">
    <property type="nucleotide sequence ID" value="NZ_CP012199.1"/>
</dbReference>
<dbReference type="SUPFAM" id="SSF51735">
    <property type="entry name" value="NAD(P)-binding Rossmann-fold domains"/>
    <property type="match status" value="1"/>
</dbReference>
<keyword evidence="4" id="KW-1185">Reference proteome</keyword>
<dbReference type="PANTHER" id="PTHR43205">
    <property type="entry name" value="PROSTAGLANDIN REDUCTASE"/>
    <property type="match status" value="1"/>
</dbReference>
<evidence type="ECO:0000256" key="1">
    <source>
        <dbReference type="ARBA" id="ARBA00023002"/>
    </source>
</evidence>
<accession>A0AA86GM68</accession>
<dbReference type="InterPro" id="IPR036291">
    <property type="entry name" value="NAD(P)-bd_dom_sf"/>
</dbReference>
<gene>
    <name evidence="3" type="primary">yfmJ</name>
    <name evidence="3" type="ORF">SGRAN_2294</name>
</gene>
<dbReference type="CDD" id="cd05288">
    <property type="entry name" value="PGDH"/>
    <property type="match status" value="1"/>
</dbReference>
<name>A0AA86GM68_9SPHN</name>
<dbReference type="InterPro" id="IPR013149">
    <property type="entry name" value="ADH-like_C"/>
</dbReference>
<feature type="domain" description="Enoyl reductase (ER)" evidence="2">
    <location>
        <begin position="15"/>
        <end position="336"/>
    </location>
</feature>
<proteinExistence type="predicted"/>
<dbReference type="GO" id="GO:0032440">
    <property type="term" value="F:2-alkenal reductase [NAD(P)H] activity"/>
    <property type="evidence" value="ECO:0007669"/>
    <property type="project" value="UniProtKB-EC"/>
</dbReference>
<dbReference type="AlphaFoldDB" id="A0AA86GM68"/>
<evidence type="ECO:0000313" key="4">
    <source>
        <dbReference type="Proteomes" id="UP000058599"/>
    </source>
</evidence>
<dbReference type="InterPro" id="IPR020843">
    <property type="entry name" value="ER"/>
</dbReference>
<keyword evidence="1 3" id="KW-0560">Oxidoreductase</keyword>
<dbReference type="SMART" id="SM00829">
    <property type="entry name" value="PKS_ER"/>
    <property type="match status" value="1"/>
</dbReference>
<dbReference type="InterPro" id="IPR045010">
    <property type="entry name" value="MDR_fam"/>
</dbReference>
<dbReference type="InterPro" id="IPR041694">
    <property type="entry name" value="ADH_N_2"/>
</dbReference>
<dbReference type="Gene3D" id="3.90.180.10">
    <property type="entry name" value="Medium-chain alcohol dehydrogenases, catalytic domain"/>
    <property type="match status" value="1"/>
</dbReference>
<dbReference type="Pfam" id="PF16884">
    <property type="entry name" value="ADH_N_2"/>
    <property type="match status" value="1"/>
</dbReference>
<dbReference type="Proteomes" id="UP000058599">
    <property type="component" value="Chromosome"/>
</dbReference>
<dbReference type="Pfam" id="PF00107">
    <property type="entry name" value="ADH_zinc_N"/>
    <property type="match status" value="1"/>
</dbReference>
<sequence length="338" mass="36256">MAKAWHLTRRPSALPTMEHFALRDLPDDPLQENQLRVRNLWLSVDPYMRGRMNDAKSYTASFQIDQPMTGGAIGEVVESRMEGFAPGDLILHMGGWRDGGVIGLDMAPFKLPAEALAAGMAPQTFLHNMGLTGGTAWIGLLRVAAAKAGDTVFVSAAAGAVGSAVVQIAKAREMTVIGAAGGAEKCAWVRELGADAAVDYKAGPVLDGLSDALRTLGKPGIDVYFDNVGGDHLDAAFATANDFARFAICGMIDVYNDGHPQEMKYLIRAIPARIRMEGFIYTDQFFDCMEEFYADMGNLIASGAVTMRETVRDGIESAPEAFLGLFAGANIGKMLVRL</sequence>
<evidence type="ECO:0000313" key="3">
    <source>
        <dbReference type="EMBL" id="AMG74659.1"/>
    </source>
</evidence>
<dbReference type="EMBL" id="CP012199">
    <property type="protein sequence ID" value="AMG74659.1"/>
    <property type="molecule type" value="Genomic_DNA"/>
</dbReference>